<name>A0A9J6A2L6_SOLCO</name>
<organism evidence="1 2">
    <name type="scientific">Solanum commersonii</name>
    <name type="common">Commerson's wild potato</name>
    <name type="synonym">Commerson's nightshade</name>
    <dbReference type="NCBI Taxonomy" id="4109"/>
    <lineage>
        <taxon>Eukaryota</taxon>
        <taxon>Viridiplantae</taxon>
        <taxon>Streptophyta</taxon>
        <taxon>Embryophyta</taxon>
        <taxon>Tracheophyta</taxon>
        <taxon>Spermatophyta</taxon>
        <taxon>Magnoliopsida</taxon>
        <taxon>eudicotyledons</taxon>
        <taxon>Gunneridae</taxon>
        <taxon>Pentapetalae</taxon>
        <taxon>asterids</taxon>
        <taxon>lamiids</taxon>
        <taxon>Solanales</taxon>
        <taxon>Solanaceae</taxon>
        <taxon>Solanoideae</taxon>
        <taxon>Solaneae</taxon>
        <taxon>Solanum</taxon>
    </lineage>
</organism>
<reference evidence="1 2" key="1">
    <citation type="submission" date="2020-09" db="EMBL/GenBank/DDBJ databases">
        <title>De no assembly of potato wild relative species, Solanum commersonii.</title>
        <authorList>
            <person name="Cho K."/>
        </authorList>
    </citation>
    <scope>NUCLEOTIDE SEQUENCE [LARGE SCALE GENOMIC DNA]</scope>
    <source>
        <strain evidence="1">LZ3.2</strain>
        <tissue evidence="1">Leaf</tissue>
    </source>
</reference>
<evidence type="ECO:0000313" key="1">
    <source>
        <dbReference type="EMBL" id="KAG5618854.1"/>
    </source>
</evidence>
<sequence length="274" mass="31187">MLEFSGFKIEIGWLSWYTTDERDFCGFGTSDCKVCGFCVTSIGLHAFYFSEDLILFHPFSTRVCFEWDTTYLFVTRNIDVSRELLSILGFTDSHVMENNCSLRSLEKVQADLFQRHVCGGLKMSILQYSMVMFWCNNSKEDSWMGRSLFVLGRHLLLCMEDVILLGSLSESASCSSYFSLDSCCSIVSVSEVVIETTDCYCVTLTLEGVMSEFPLSLKEGKVVKNTKLMKRKPVSGPLKWKLKWFSEESLFKFVALLKALHSEATTSALLVYCY</sequence>
<dbReference type="AlphaFoldDB" id="A0A9J6A2L6"/>
<accession>A0A9J6A2L6</accession>
<evidence type="ECO:0000313" key="2">
    <source>
        <dbReference type="Proteomes" id="UP000824120"/>
    </source>
</evidence>
<gene>
    <name evidence="1" type="ORF">H5410_018678</name>
</gene>
<comment type="caution">
    <text evidence="1">The sequence shown here is derived from an EMBL/GenBank/DDBJ whole genome shotgun (WGS) entry which is preliminary data.</text>
</comment>
<dbReference type="EMBL" id="JACXVP010000003">
    <property type="protein sequence ID" value="KAG5618854.1"/>
    <property type="molecule type" value="Genomic_DNA"/>
</dbReference>
<dbReference type="Proteomes" id="UP000824120">
    <property type="component" value="Chromosome 3"/>
</dbReference>
<protein>
    <submittedName>
        <fullName evidence="1">Uncharacterized protein</fullName>
    </submittedName>
</protein>
<dbReference type="OrthoDB" id="7451790at2759"/>
<keyword evidence="2" id="KW-1185">Reference proteome</keyword>
<proteinExistence type="predicted"/>